<evidence type="ECO:0000256" key="2">
    <source>
        <dbReference type="ARBA" id="ARBA00007531"/>
    </source>
</evidence>
<dbReference type="Pfam" id="PF05423">
    <property type="entry name" value="Mycobact_memb"/>
    <property type="match status" value="1"/>
</dbReference>
<dbReference type="InterPro" id="IPR008693">
    <property type="entry name" value="MmpS"/>
</dbReference>
<comment type="subcellular location">
    <subcellularLocation>
        <location evidence="1">Cell membrane</location>
    </subcellularLocation>
</comment>
<keyword evidence="3" id="KW-1003">Cell membrane</keyword>
<evidence type="ECO:0000256" key="7">
    <source>
        <dbReference type="SAM" id="Phobius"/>
    </source>
</evidence>
<dbReference type="KEGG" id="mabb:MASS_3092"/>
<evidence type="ECO:0000256" key="3">
    <source>
        <dbReference type="ARBA" id="ARBA00022475"/>
    </source>
</evidence>
<name>A0AB33ADE4_9MYCO</name>
<keyword evidence="5 7" id="KW-1133">Transmembrane helix</keyword>
<gene>
    <name evidence="8" type="ORF">MASS_3092</name>
</gene>
<organism evidence="8 9">
    <name type="scientific">Mycobacteroides abscessus subsp. bolletii 50594</name>
    <dbReference type="NCBI Taxonomy" id="1303024"/>
    <lineage>
        <taxon>Bacteria</taxon>
        <taxon>Bacillati</taxon>
        <taxon>Actinomycetota</taxon>
        <taxon>Actinomycetes</taxon>
        <taxon>Mycobacteriales</taxon>
        <taxon>Mycobacteriaceae</taxon>
        <taxon>Mycobacteroides</taxon>
        <taxon>Mycobacteroides abscessus</taxon>
    </lineage>
</organism>
<evidence type="ECO:0000256" key="5">
    <source>
        <dbReference type="ARBA" id="ARBA00022989"/>
    </source>
</evidence>
<sequence length="159" mass="17463">MDRERVPTPLSAKGFEMFRTIRRIWMPLLIAAVVAVGGFAVFRVRGIFGSESFGASADNNAKDAVPYNPKTLVYEIFGEPGAMADVNYFNEDAQPTRVDNVQLPWAFKIVSTLPSLSGNIVAQGNGDQIGCRITVNGEIKMERVSTEHNAYIYCLVKSA</sequence>
<accession>A0AB33ADE4</accession>
<evidence type="ECO:0000256" key="1">
    <source>
        <dbReference type="ARBA" id="ARBA00004236"/>
    </source>
</evidence>
<dbReference type="Proteomes" id="UP000013961">
    <property type="component" value="Chromosome"/>
</dbReference>
<dbReference type="AlphaFoldDB" id="A0AB33ADE4"/>
<evidence type="ECO:0000256" key="4">
    <source>
        <dbReference type="ARBA" id="ARBA00022692"/>
    </source>
</evidence>
<dbReference type="InterPro" id="IPR038468">
    <property type="entry name" value="MmpS_C"/>
</dbReference>
<dbReference type="EMBL" id="CP004374">
    <property type="protein sequence ID" value="AGM29694.1"/>
    <property type="molecule type" value="Genomic_DNA"/>
</dbReference>
<keyword evidence="4 7" id="KW-0812">Transmembrane</keyword>
<proteinExistence type="inferred from homology"/>
<comment type="similarity">
    <text evidence="2">Belongs to the MmpS family.</text>
</comment>
<evidence type="ECO:0000313" key="8">
    <source>
        <dbReference type="EMBL" id="AGM29694.1"/>
    </source>
</evidence>
<dbReference type="GO" id="GO:0005886">
    <property type="term" value="C:plasma membrane"/>
    <property type="evidence" value="ECO:0007669"/>
    <property type="project" value="UniProtKB-SubCell"/>
</dbReference>
<evidence type="ECO:0000313" key="9">
    <source>
        <dbReference type="Proteomes" id="UP000013961"/>
    </source>
</evidence>
<protein>
    <submittedName>
        <fullName evidence="8">MmpS family protein</fullName>
    </submittedName>
</protein>
<evidence type="ECO:0000256" key="6">
    <source>
        <dbReference type="ARBA" id="ARBA00023136"/>
    </source>
</evidence>
<dbReference type="Gene3D" id="2.60.40.2880">
    <property type="entry name" value="MmpS1-5, C-terminal soluble domain"/>
    <property type="match status" value="1"/>
</dbReference>
<feature type="transmembrane region" description="Helical" evidence="7">
    <location>
        <begin position="24"/>
        <end position="42"/>
    </location>
</feature>
<keyword evidence="6 7" id="KW-0472">Membrane</keyword>
<reference evidence="8 9" key="1">
    <citation type="journal article" date="2013" name="Genome Announc.">
        <title>Complete Genome Sequence of Mycobacterium massiliense Clinical Strain Asan 50594, Belonging to the Type II Genotype.</title>
        <authorList>
            <person name="Kim B.J."/>
            <person name="Kim B.R."/>
            <person name="Hong S.H."/>
            <person name="Seok S.H."/>
            <person name="Kook Y.H."/>
            <person name="Kim B.J."/>
        </authorList>
    </citation>
    <scope>NUCLEOTIDE SEQUENCE [LARGE SCALE GENOMIC DNA]</scope>
    <source>
        <strain evidence="8 9">50594</strain>
    </source>
</reference>